<dbReference type="GO" id="GO:0050355">
    <property type="term" value="F:inorganic triphosphate phosphatase activity"/>
    <property type="evidence" value="ECO:0007669"/>
    <property type="project" value="InterPro"/>
</dbReference>
<dbReference type="GO" id="GO:0046872">
    <property type="term" value="F:metal ion binding"/>
    <property type="evidence" value="ECO:0007669"/>
    <property type="project" value="TreeGrafter"/>
</dbReference>
<evidence type="ECO:0000313" key="4">
    <source>
        <dbReference type="Proteomes" id="UP000032427"/>
    </source>
</evidence>
<dbReference type="OrthoDB" id="3034217at2"/>
<dbReference type="PROSITE" id="PS51707">
    <property type="entry name" value="CYTH"/>
    <property type="match status" value="1"/>
</dbReference>
<dbReference type="Pfam" id="PF05235">
    <property type="entry name" value="CHAD"/>
    <property type="match status" value="1"/>
</dbReference>
<dbReference type="PROSITE" id="PS51708">
    <property type="entry name" value="CHAD"/>
    <property type="match status" value="1"/>
</dbReference>
<dbReference type="AlphaFoldDB" id="A0A090IJP7"/>
<dbReference type="SUPFAM" id="SSF55154">
    <property type="entry name" value="CYTH-like phosphatases"/>
    <property type="match status" value="1"/>
</dbReference>
<dbReference type="Proteomes" id="UP000032427">
    <property type="component" value="Chromosome 1"/>
</dbReference>
<dbReference type="PATRIC" id="fig|80852.17.peg.369"/>
<organism evidence="3 4">
    <name type="scientific">Aliivibrio wodanis</name>
    <dbReference type="NCBI Taxonomy" id="80852"/>
    <lineage>
        <taxon>Bacteria</taxon>
        <taxon>Pseudomonadati</taxon>
        <taxon>Pseudomonadota</taxon>
        <taxon>Gammaproteobacteria</taxon>
        <taxon>Vibrionales</taxon>
        <taxon>Vibrionaceae</taxon>
        <taxon>Aliivibrio</taxon>
    </lineage>
</organism>
<dbReference type="CDD" id="cd07756">
    <property type="entry name" value="CYTH-like_Pase_CHAD"/>
    <property type="match status" value="1"/>
</dbReference>
<dbReference type="PANTHER" id="PTHR39569">
    <property type="entry name" value="INORGANIC TRIPHOSPHATASE"/>
    <property type="match status" value="1"/>
</dbReference>
<dbReference type="InterPro" id="IPR007899">
    <property type="entry name" value="CHAD_dom"/>
</dbReference>
<name>A0A090IJP7_9GAMM</name>
<dbReference type="PANTHER" id="PTHR39569:SF1">
    <property type="entry name" value="INORGANIC TRIPHOSPHATASE"/>
    <property type="match status" value="1"/>
</dbReference>
<accession>A0A090IJP7</accession>
<dbReference type="EMBL" id="LN554846">
    <property type="protein sequence ID" value="CED70457.1"/>
    <property type="molecule type" value="Genomic_DNA"/>
</dbReference>
<dbReference type="InterPro" id="IPR033469">
    <property type="entry name" value="CYTH-like_dom_sf"/>
</dbReference>
<keyword evidence="4" id="KW-1185">Reference proteome</keyword>
<dbReference type="InterPro" id="IPR038186">
    <property type="entry name" value="CHAD_dom_sf"/>
</dbReference>
<feature type="domain" description="CHAD" evidence="2">
    <location>
        <begin position="219"/>
        <end position="484"/>
    </location>
</feature>
<protein>
    <submittedName>
        <fullName evidence="3">Putative adenylate cyclase</fullName>
    </submittedName>
</protein>
<feature type="domain" description="CYTH" evidence="1">
    <location>
        <begin position="2"/>
        <end position="203"/>
    </location>
</feature>
<dbReference type="InterPro" id="IPR039013">
    <property type="entry name" value="YgiF"/>
</dbReference>
<dbReference type="SMART" id="SM00880">
    <property type="entry name" value="CHAD"/>
    <property type="match status" value="1"/>
</dbReference>
<dbReference type="KEGG" id="awd:AWOD_I_0362"/>
<dbReference type="Gene3D" id="2.40.320.10">
    <property type="entry name" value="Hypothetical Protein Pfu-838710-001"/>
    <property type="match status" value="1"/>
</dbReference>
<sequence length="505" mass="58974">METEIELKFFVFPEFVDTIIDKISDAKVIEQSCLNLGNIYFDTPEQHLRKHDTGLRIRRFNDERIQTLKTAGRVVAGLHQRPEYNAEHDSDVPNVHLHPKDAWPDDIALDDLQEQLFPLFSTNFIRQQWLVAMPDGSEIELAFDQGEVVVGEKTTPICEVELELKSGQTDALFTLARDLCSSGGMRLGNQSKAAKGYRLAMDAPADKVKPLTLVRTESSDSVETCFVNSLEHALSHWHYHEQIYIDTQDKFALQEIRIAIAFLRQIFLVFGEMVPKRASELLRQELKWLEEKLHWLDKSEHLDYLIEEKGNVLRKLDARKFLVARLKESAAALPNEDEMLSLLMSDRYCSLLLDLSRWILTRDWQPFLDDKKRQVLQESIDSHSGILLDRTWESLDAAFSSSNQLLPVDYFKQKMRLRRNLMTGTCFALIYDDERRKGFRLPWLDLLQGIDDLMSLEPLRTRVELLENEEEREQLERWLLRQERSILHAMEQTRKAGLEYPPYWQ</sequence>
<evidence type="ECO:0000259" key="1">
    <source>
        <dbReference type="PROSITE" id="PS51707"/>
    </source>
</evidence>
<dbReference type="InterPro" id="IPR023577">
    <property type="entry name" value="CYTH_domain"/>
</dbReference>
<dbReference type="Pfam" id="PF01928">
    <property type="entry name" value="CYTH"/>
    <property type="match status" value="1"/>
</dbReference>
<proteinExistence type="predicted"/>
<gene>
    <name evidence="3" type="ORF">AWOD_I_0362</name>
</gene>
<dbReference type="STRING" id="80852.AWOD_I_0362"/>
<evidence type="ECO:0000259" key="2">
    <source>
        <dbReference type="PROSITE" id="PS51708"/>
    </source>
</evidence>
<reference evidence="4" key="1">
    <citation type="submission" date="2014-09" db="EMBL/GenBank/DDBJ databases">
        <authorList>
            <person name="Hjerde E."/>
        </authorList>
    </citation>
    <scope>NUCLEOTIDE SEQUENCE [LARGE SCALE GENOMIC DNA]</scope>
    <source>
        <strain evidence="4">06/09/139</strain>
    </source>
</reference>
<dbReference type="SMART" id="SM01118">
    <property type="entry name" value="CYTH"/>
    <property type="match status" value="1"/>
</dbReference>
<evidence type="ECO:0000313" key="3">
    <source>
        <dbReference type="EMBL" id="CED70457.1"/>
    </source>
</evidence>
<dbReference type="Gene3D" id="1.40.20.10">
    <property type="entry name" value="CHAD domain"/>
    <property type="match status" value="1"/>
</dbReference>
<dbReference type="GeneID" id="28539895"/>
<dbReference type="HOGENOM" id="CLU_040400_0_1_6"/>